<feature type="transmembrane region" description="Helical" evidence="1">
    <location>
        <begin position="12"/>
        <end position="33"/>
    </location>
</feature>
<feature type="transmembrane region" description="Helical" evidence="1">
    <location>
        <begin position="93"/>
        <end position="113"/>
    </location>
</feature>
<dbReference type="Proteomes" id="UP001628156">
    <property type="component" value="Unassembled WGS sequence"/>
</dbReference>
<evidence type="ECO:0000313" key="3">
    <source>
        <dbReference type="Proteomes" id="UP001628156"/>
    </source>
</evidence>
<accession>A0ABQ0DQQ2</accession>
<dbReference type="EMBL" id="BAAFRS010000246">
    <property type="protein sequence ID" value="GAB1225185.1"/>
    <property type="molecule type" value="Genomic_DNA"/>
</dbReference>
<keyword evidence="1" id="KW-0812">Transmembrane</keyword>
<proteinExistence type="predicted"/>
<protein>
    <recommendedName>
        <fullName evidence="4">Vesicle transport protein</fullName>
    </recommendedName>
</protein>
<organism evidence="2 3">
    <name type="scientific">Entamoeba nuttalli</name>
    <dbReference type="NCBI Taxonomy" id="412467"/>
    <lineage>
        <taxon>Eukaryota</taxon>
        <taxon>Amoebozoa</taxon>
        <taxon>Evosea</taxon>
        <taxon>Archamoebae</taxon>
        <taxon>Mastigamoebida</taxon>
        <taxon>Entamoebidae</taxon>
        <taxon>Entamoeba</taxon>
    </lineage>
</organism>
<keyword evidence="1" id="KW-0472">Membrane</keyword>
<name>A0ABQ0DQQ2_9EUKA</name>
<evidence type="ECO:0008006" key="4">
    <source>
        <dbReference type="Google" id="ProtNLM"/>
    </source>
</evidence>
<evidence type="ECO:0000313" key="2">
    <source>
        <dbReference type="EMBL" id="GAB1225185.1"/>
    </source>
</evidence>
<feature type="transmembrane region" description="Helical" evidence="1">
    <location>
        <begin position="53"/>
        <end position="81"/>
    </location>
</feature>
<gene>
    <name evidence="2" type="ORF">ENUP19_0246G0009</name>
</gene>
<comment type="caution">
    <text evidence="2">The sequence shown here is derived from an EMBL/GenBank/DDBJ whole genome shotgun (WGS) entry which is preliminary data.</text>
</comment>
<keyword evidence="1" id="KW-1133">Transmembrane helix</keyword>
<keyword evidence="3" id="KW-1185">Reference proteome</keyword>
<sequence length="154" mass="17401">MVTINLSKIGKIVIFVWTIISGILMLITGITHFCKNKYSKYRSPSKFPAFTSQSGLAILFQALFCIVFGLMFILLPFFSFLGKVKFIKTITICYNRATLIVFYLVGGLLMFPLCGWMGLVFAIIFWLSLLLIIASFFITKNISTFKSESSSDKN</sequence>
<reference evidence="2 3" key="1">
    <citation type="journal article" date="2019" name="PLoS Negl. Trop. Dis.">
        <title>Whole genome sequencing of Entamoeba nuttalli reveals mammalian host-related molecular signatures and a novel octapeptide-repeat surface protein.</title>
        <authorList>
            <person name="Tanaka M."/>
            <person name="Makiuchi T."/>
            <person name="Komiyama T."/>
            <person name="Shiina T."/>
            <person name="Osaki K."/>
            <person name="Tachibana H."/>
        </authorList>
    </citation>
    <scope>NUCLEOTIDE SEQUENCE [LARGE SCALE GENOMIC DNA]</scope>
    <source>
        <strain evidence="2 3">P19-061405</strain>
    </source>
</reference>
<feature type="transmembrane region" description="Helical" evidence="1">
    <location>
        <begin position="119"/>
        <end position="138"/>
    </location>
</feature>
<evidence type="ECO:0000256" key="1">
    <source>
        <dbReference type="SAM" id="Phobius"/>
    </source>
</evidence>